<dbReference type="SUPFAM" id="SSF48498">
    <property type="entry name" value="Tetracyclin repressor-like, C-terminal domain"/>
    <property type="match status" value="1"/>
</dbReference>
<dbReference type="RefSeq" id="WP_015884371.1">
    <property type="nucleotide sequence ID" value="NC_012669.1"/>
</dbReference>
<evidence type="ECO:0000256" key="1">
    <source>
        <dbReference type="ARBA" id="ARBA00023015"/>
    </source>
</evidence>
<dbReference type="PROSITE" id="PS50977">
    <property type="entry name" value="HTH_TETR_2"/>
    <property type="match status" value="1"/>
</dbReference>
<dbReference type="Pfam" id="PF02909">
    <property type="entry name" value="TetR_C_1"/>
    <property type="match status" value="1"/>
</dbReference>
<dbReference type="GO" id="GO:0003700">
    <property type="term" value="F:DNA-binding transcription factor activity"/>
    <property type="evidence" value="ECO:0007669"/>
    <property type="project" value="TreeGrafter"/>
</dbReference>
<dbReference type="InterPro" id="IPR001647">
    <property type="entry name" value="HTH_TetR"/>
</dbReference>
<dbReference type="AlphaFoldDB" id="C5C4L0"/>
<dbReference type="PRINTS" id="PR00455">
    <property type="entry name" value="HTHTETR"/>
</dbReference>
<evidence type="ECO:0000256" key="4">
    <source>
        <dbReference type="PROSITE-ProRule" id="PRU00335"/>
    </source>
</evidence>
<accession>C5C4L0</accession>
<gene>
    <name evidence="6" type="ordered locus">Bcav_3892</name>
</gene>
<sequence length="211" mass="22077">MAEQRAQGRHAGLTKQQVVDAAVRLADSDGAAALSMRKVARELGVEAMTLYHHVPNKQALEDAIVEHVLDEALESVSASGPWERVVSDYGSALHDGLQRHPGAAALFASRPAITERTMDQVEALLEVLHDAGFTPRDALLVVYAVAGAVIGHHASGRAADDAAAPSTDVGVAGGRPLFSAAAADGPVDTQERLAFTLRALVDGLRVRLAAL</sequence>
<keyword evidence="3" id="KW-0804">Transcription</keyword>
<dbReference type="eggNOG" id="COG1309">
    <property type="taxonomic scope" value="Bacteria"/>
</dbReference>
<dbReference type="InterPro" id="IPR009057">
    <property type="entry name" value="Homeodomain-like_sf"/>
</dbReference>
<dbReference type="SUPFAM" id="SSF46689">
    <property type="entry name" value="Homeodomain-like"/>
    <property type="match status" value="1"/>
</dbReference>
<dbReference type="HOGENOM" id="CLU_069543_3_1_11"/>
<dbReference type="OrthoDB" id="329481at2"/>
<dbReference type="Proteomes" id="UP000007962">
    <property type="component" value="Chromosome"/>
</dbReference>
<dbReference type="InterPro" id="IPR036271">
    <property type="entry name" value="Tet_transcr_reg_TetR-rel_C_sf"/>
</dbReference>
<dbReference type="GO" id="GO:0000976">
    <property type="term" value="F:transcription cis-regulatory region binding"/>
    <property type="evidence" value="ECO:0007669"/>
    <property type="project" value="TreeGrafter"/>
</dbReference>
<name>C5C4L0_BEUC1</name>
<keyword evidence="7" id="KW-1185">Reference proteome</keyword>
<evidence type="ECO:0000313" key="6">
    <source>
        <dbReference type="EMBL" id="ACQ82134.1"/>
    </source>
</evidence>
<proteinExistence type="predicted"/>
<dbReference type="Gene3D" id="1.10.357.10">
    <property type="entry name" value="Tetracycline Repressor, domain 2"/>
    <property type="match status" value="1"/>
</dbReference>
<evidence type="ECO:0000256" key="2">
    <source>
        <dbReference type="ARBA" id="ARBA00023125"/>
    </source>
</evidence>
<dbReference type="PANTHER" id="PTHR30055:SF151">
    <property type="entry name" value="TRANSCRIPTIONAL REGULATORY PROTEIN"/>
    <property type="match status" value="1"/>
</dbReference>
<reference evidence="6 7" key="1">
    <citation type="journal article" date="2009" name="Stand. Genomic Sci.">
        <title>Complete genome sequence of Beutenbergia cavernae type strain (HKI 0122).</title>
        <authorList>
            <person name="Land M."/>
            <person name="Pukall R."/>
            <person name="Abt B."/>
            <person name="Goker M."/>
            <person name="Rohde M."/>
            <person name="Glavina Del Rio T."/>
            <person name="Tice H."/>
            <person name="Copeland A."/>
            <person name="Cheng J.F."/>
            <person name="Lucas S."/>
            <person name="Chen F."/>
            <person name="Nolan M."/>
            <person name="Bruce D."/>
            <person name="Goodwin L."/>
            <person name="Pitluck S."/>
            <person name="Ivanova N."/>
            <person name="Mavromatis K."/>
            <person name="Ovchinnikova G."/>
            <person name="Pati A."/>
            <person name="Chen A."/>
            <person name="Palaniappan K."/>
            <person name="Hauser L."/>
            <person name="Chang Y.J."/>
            <person name="Jefferies C.C."/>
            <person name="Saunders E."/>
            <person name="Brettin T."/>
            <person name="Detter J.C."/>
            <person name="Han C."/>
            <person name="Chain P."/>
            <person name="Bristow J."/>
            <person name="Eisen J.A."/>
            <person name="Markowitz V."/>
            <person name="Hugenholtz P."/>
            <person name="Kyrpides N.C."/>
            <person name="Klenk H.P."/>
            <person name="Lapidus A."/>
        </authorList>
    </citation>
    <scope>NUCLEOTIDE SEQUENCE [LARGE SCALE GENOMIC DNA]</scope>
    <source>
        <strain evidence="7">ATCC BAA-8 / DSM 12333 / NBRC 16432</strain>
    </source>
</reference>
<evidence type="ECO:0000259" key="5">
    <source>
        <dbReference type="PROSITE" id="PS50977"/>
    </source>
</evidence>
<evidence type="ECO:0000256" key="3">
    <source>
        <dbReference type="ARBA" id="ARBA00023163"/>
    </source>
</evidence>
<protein>
    <submittedName>
        <fullName evidence="6">Transcriptional regulator, TetR family</fullName>
    </submittedName>
</protein>
<keyword evidence="2 4" id="KW-0238">DNA-binding</keyword>
<dbReference type="PANTHER" id="PTHR30055">
    <property type="entry name" value="HTH-TYPE TRANSCRIPTIONAL REGULATOR RUTR"/>
    <property type="match status" value="1"/>
</dbReference>
<dbReference type="KEGG" id="bcv:Bcav_3892"/>
<keyword evidence="1" id="KW-0805">Transcription regulation</keyword>
<dbReference type="GO" id="GO:0045892">
    <property type="term" value="P:negative regulation of DNA-templated transcription"/>
    <property type="evidence" value="ECO:0007669"/>
    <property type="project" value="InterPro"/>
</dbReference>
<organism evidence="6 7">
    <name type="scientific">Beutenbergia cavernae (strain ATCC BAA-8 / DSM 12333 / CCUG 43141 / JCM 11478 / NBRC 16432 / NCIMB 13614 / HKI 0122)</name>
    <dbReference type="NCBI Taxonomy" id="471853"/>
    <lineage>
        <taxon>Bacteria</taxon>
        <taxon>Bacillati</taxon>
        <taxon>Actinomycetota</taxon>
        <taxon>Actinomycetes</taxon>
        <taxon>Micrococcales</taxon>
        <taxon>Beutenbergiaceae</taxon>
        <taxon>Beutenbergia</taxon>
    </lineage>
</organism>
<dbReference type="EMBL" id="CP001618">
    <property type="protein sequence ID" value="ACQ82134.1"/>
    <property type="molecule type" value="Genomic_DNA"/>
</dbReference>
<evidence type="ECO:0000313" key="7">
    <source>
        <dbReference type="Proteomes" id="UP000007962"/>
    </source>
</evidence>
<dbReference type="Pfam" id="PF00440">
    <property type="entry name" value="TetR_N"/>
    <property type="match status" value="1"/>
</dbReference>
<feature type="DNA-binding region" description="H-T-H motif" evidence="4">
    <location>
        <begin position="35"/>
        <end position="54"/>
    </location>
</feature>
<feature type="domain" description="HTH tetR-type" evidence="5">
    <location>
        <begin position="12"/>
        <end position="72"/>
    </location>
</feature>
<dbReference type="InterPro" id="IPR004111">
    <property type="entry name" value="Repressor_TetR_C"/>
</dbReference>
<dbReference type="InterPro" id="IPR050109">
    <property type="entry name" value="HTH-type_TetR-like_transc_reg"/>
</dbReference>